<dbReference type="EMBL" id="MHUZ01000037">
    <property type="protein sequence ID" value="OHA84648.1"/>
    <property type="molecule type" value="Genomic_DNA"/>
</dbReference>
<gene>
    <name evidence="1" type="ORF">A2591_02900</name>
</gene>
<name>A0A1G2SIU7_9BACT</name>
<sequence length="63" mass="7412">MMVQDTKRVKDPNYGILTISECRPDVGMLKRIMPFTDCIHEARILVDREGECILFVRNEEQEQ</sequence>
<dbReference type="AlphaFoldDB" id="A0A1G2SIU7"/>
<reference evidence="1 2" key="1">
    <citation type="journal article" date="2016" name="Nat. Commun.">
        <title>Thousands of microbial genomes shed light on interconnected biogeochemical processes in an aquifer system.</title>
        <authorList>
            <person name="Anantharaman K."/>
            <person name="Brown C.T."/>
            <person name="Hug L.A."/>
            <person name="Sharon I."/>
            <person name="Castelle C.J."/>
            <person name="Probst A.J."/>
            <person name="Thomas B.C."/>
            <person name="Singh A."/>
            <person name="Wilkins M.J."/>
            <person name="Karaoz U."/>
            <person name="Brodie E.L."/>
            <person name="Williams K.H."/>
            <person name="Hubbard S.S."/>
            <person name="Banfield J.F."/>
        </authorList>
    </citation>
    <scope>NUCLEOTIDE SEQUENCE [LARGE SCALE GENOMIC DNA]</scope>
</reference>
<dbReference type="Proteomes" id="UP000178168">
    <property type="component" value="Unassembled WGS sequence"/>
</dbReference>
<evidence type="ECO:0000313" key="2">
    <source>
        <dbReference type="Proteomes" id="UP000178168"/>
    </source>
</evidence>
<accession>A0A1G2SIU7</accession>
<organism evidence="1 2">
    <name type="scientific">Candidatus Yonathbacteria bacterium RIFOXYD1_FULL_52_36</name>
    <dbReference type="NCBI Taxonomy" id="1802730"/>
    <lineage>
        <taxon>Bacteria</taxon>
        <taxon>Candidatus Yonathiibacteriota</taxon>
    </lineage>
</organism>
<protein>
    <submittedName>
        <fullName evidence="1">Uncharacterized protein</fullName>
    </submittedName>
</protein>
<proteinExistence type="predicted"/>
<comment type="caution">
    <text evidence="1">The sequence shown here is derived from an EMBL/GenBank/DDBJ whole genome shotgun (WGS) entry which is preliminary data.</text>
</comment>
<evidence type="ECO:0000313" key="1">
    <source>
        <dbReference type="EMBL" id="OHA84648.1"/>
    </source>
</evidence>